<keyword evidence="4" id="KW-1133">Transmembrane helix</keyword>
<feature type="transmembrane region" description="Helical" evidence="4">
    <location>
        <begin position="41"/>
        <end position="63"/>
    </location>
</feature>
<dbReference type="Gene3D" id="3.30.70.270">
    <property type="match status" value="1"/>
</dbReference>
<keyword evidence="4" id="KW-0812">Transmembrane</keyword>
<name>A0A0Q2MY04_VIBFU</name>
<feature type="transmembrane region" description="Helical" evidence="4">
    <location>
        <begin position="99"/>
        <end position="118"/>
    </location>
</feature>
<dbReference type="SUPFAM" id="SSF55073">
    <property type="entry name" value="Nucleotide cyclase"/>
    <property type="match status" value="1"/>
</dbReference>
<dbReference type="GO" id="GO:0043709">
    <property type="term" value="P:cell adhesion involved in single-species biofilm formation"/>
    <property type="evidence" value="ECO:0007669"/>
    <property type="project" value="TreeGrafter"/>
</dbReference>
<feature type="transmembrane region" description="Helical" evidence="4">
    <location>
        <begin position="161"/>
        <end position="181"/>
    </location>
</feature>
<proteinExistence type="predicted"/>
<sequence length="380" mass="43803">MLDIDVLKFATILNNVICSIIACIFLWLLRRKLTHHKVSAAGWFAAYFLLFSLAFATTTMRGWVPIELVVVSNNFLYQTVTYMLLFGVMSWFKRPITPRLMSFAATHIIAYTCVQLWLLQQFPEHFDWRINLAAVSYSAVHLTSVWSTFRFMKKTSSGEKLLATCLLLSSLFVFLPMFLFHQFHSKVYFLSGVVVGQNLLTIVSLGAMLSLFFYDEIEWHYHRAIHDELTGIFNRRYFMEQAERRLKQAKAHYTIAIIDVDHFKQVNDSFGHDVGDRALEAIAQLMHRQFRHDLVARYGGEEFVVLLAGSIEETRFKLERFNHEVANHAMEIYGHHVDLTVSIGMASVASEQHLHQALKQADIALYDAKGKGRNRLVSLV</sequence>
<dbReference type="NCBIfam" id="TIGR00254">
    <property type="entry name" value="GGDEF"/>
    <property type="match status" value="1"/>
</dbReference>
<dbReference type="GO" id="GO:0052621">
    <property type="term" value="F:diguanylate cyclase activity"/>
    <property type="evidence" value="ECO:0007669"/>
    <property type="project" value="UniProtKB-EC"/>
</dbReference>
<reference evidence="6 7" key="1">
    <citation type="submission" date="2015-08" db="EMBL/GenBank/DDBJ databases">
        <title>Antibacterial properties of a collection of Vibrionaceae strains.</title>
        <authorList>
            <person name="Giubergia S."/>
        </authorList>
    </citation>
    <scope>NUCLEOTIDE SEQUENCE [LARGE SCALE GENOMIC DNA]</scope>
    <source>
        <strain evidence="6 7">S0821</strain>
    </source>
</reference>
<evidence type="ECO:0000256" key="4">
    <source>
        <dbReference type="SAM" id="Phobius"/>
    </source>
</evidence>
<feature type="transmembrane region" description="Helical" evidence="4">
    <location>
        <begin position="75"/>
        <end position="92"/>
    </location>
</feature>
<feature type="domain" description="GGDEF" evidence="5">
    <location>
        <begin position="251"/>
        <end position="380"/>
    </location>
</feature>
<dbReference type="FunFam" id="3.30.70.270:FF:000001">
    <property type="entry name" value="Diguanylate cyclase domain protein"/>
    <property type="match status" value="1"/>
</dbReference>
<protein>
    <recommendedName>
        <fullName evidence="2">diguanylate cyclase</fullName>
        <ecNumber evidence="2">2.7.7.65</ecNumber>
    </recommendedName>
</protein>
<dbReference type="Pfam" id="PF00990">
    <property type="entry name" value="GGDEF"/>
    <property type="match status" value="1"/>
</dbReference>
<dbReference type="GO" id="GO:0005886">
    <property type="term" value="C:plasma membrane"/>
    <property type="evidence" value="ECO:0007669"/>
    <property type="project" value="TreeGrafter"/>
</dbReference>
<dbReference type="RefSeq" id="WP_055466690.1">
    <property type="nucleotide sequence ID" value="NZ_JBBMII010000001.1"/>
</dbReference>
<comment type="catalytic activity">
    <reaction evidence="3">
        <text>2 GTP = 3',3'-c-di-GMP + 2 diphosphate</text>
        <dbReference type="Rhea" id="RHEA:24898"/>
        <dbReference type="ChEBI" id="CHEBI:33019"/>
        <dbReference type="ChEBI" id="CHEBI:37565"/>
        <dbReference type="ChEBI" id="CHEBI:58805"/>
        <dbReference type="EC" id="2.7.7.65"/>
    </reaction>
</comment>
<evidence type="ECO:0000313" key="6">
    <source>
        <dbReference type="EMBL" id="KQH84535.1"/>
    </source>
</evidence>
<dbReference type="SMART" id="SM00267">
    <property type="entry name" value="GGDEF"/>
    <property type="match status" value="1"/>
</dbReference>
<evidence type="ECO:0000256" key="1">
    <source>
        <dbReference type="ARBA" id="ARBA00001946"/>
    </source>
</evidence>
<evidence type="ECO:0000313" key="7">
    <source>
        <dbReference type="Proteomes" id="UP000051221"/>
    </source>
</evidence>
<dbReference type="InterPro" id="IPR029787">
    <property type="entry name" value="Nucleotide_cyclase"/>
</dbReference>
<dbReference type="FunCoup" id="A0A0Q2MY04">
    <property type="interactions" value="72"/>
</dbReference>
<dbReference type="PANTHER" id="PTHR45138">
    <property type="entry name" value="REGULATORY COMPONENTS OF SENSORY TRANSDUCTION SYSTEM"/>
    <property type="match status" value="1"/>
</dbReference>
<organism evidence="6 7">
    <name type="scientific">Vibrio furnissii</name>
    <dbReference type="NCBI Taxonomy" id="29494"/>
    <lineage>
        <taxon>Bacteria</taxon>
        <taxon>Pseudomonadati</taxon>
        <taxon>Pseudomonadota</taxon>
        <taxon>Gammaproteobacteria</taxon>
        <taxon>Vibrionales</taxon>
        <taxon>Vibrionaceae</taxon>
        <taxon>Vibrio</taxon>
    </lineage>
</organism>
<comment type="cofactor">
    <cofactor evidence="1">
        <name>Mg(2+)</name>
        <dbReference type="ChEBI" id="CHEBI:18420"/>
    </cofactor>
</comment>
<evidence type="ECO:0000256" key="2">
    <source>
        <dbReference type="ARBA" id="ARBA00012528"/>
    </source>
</evidence>
<dbReference type="Proteomes" id="UP000051221">
    <property type="component" value="Unassembled WGS sequence"/>
</dbReference>
<evidence type="ECO:0000259" key="5">
    <source>
        <dbReference type="PROSITE" id="PS50887"/>
    </source>
</evidence>
<dbReference type="InParanoid" id="A0A0Q2MY04"/>
<dbReference type="GO" id="GO:1902201">
    <property type="term" value="P:negative regulation of bacterial-type flagellum-dependent cell motility"/>
    <property type="evidence" value="ECO:0007669"/>
    <property type="project" value="TreeGrafter"/>
</dbReference>
<dbReference type="EMBL" id="LKHS01000017">
    <property type="protein sequence ID" value="KQH84535.1"/>
    <property type="molecule type" value="Genomic_DNA"/>
</dbReference>
<feature type="transmembrane region" description="Helical" evidence="4">
    <location>
        <begin position="187"/>
        <end position="214"/>
    </location>
</feature>
<keyword evidence="7" id="KW-1185">Reference proteome</keyword>
<comment type="caution">
    <text evidence="6">The sequence shown here is derived from an EMBL/GenBank/DDBJ whole genome shotgun (WGS) entry which is preliminary data.</text>
</comment>
<dbReference type="EC" id="2.7.7.65" evidence="2"/>
<evidence type="ECO:0000256" key="3">
    <source>
        <dbReference type="ARBA" id="ARBA00034247"/>
    </source>
</evidence>
<dbReference type="InterPro" id="IPR000160">
    <property type="entry name" value="GGDEF_dom"/>
</dbReference>
<feature type="transmembrane region" description="Helical" evidence="4">
    <location>
        <begin position="130"/>
        <end position="149"/>
    </location>
</feature>
<dbReference type="InterPro" id="IPR050469">
    <property type="entry name" value="Diguanylate_Cyclase"/>
</dbReference>
<dbReference type="CDD" id="cd01949">
    <property type="entry name" value="GGDEF"/>
    <property type="match status" value="1"/>
</dbReference>
<dbReference type="PROSITE" id="PS50887">
    <property type="entry name" value="GGDEF"/>
    <property type="match status" value="1"/>
</dbReference>
<keyword evidence="4" id="KW-0472">Membrane</keyword>
<dbReference type="PANTHER" id="PTHR45138:SF9">
    <property type="entry name" value="DIGUANYLATE CYCLASE DGCM-RELATED"/>
    <property type="match status" value="1"/>
</dbReference>
<gene>
    <name evidence="6" type="ORF">AMR76_17125</name>
</gene>
<feature type="transmembrane region" description="Helical" evidence="4">
    <location>
        <begin position="6"/>
        <end position="29"/>
    </location>
</feature>
<accession>A0A0Q2MY04</accession>
<dbReference type="AlphaFoldDB" id="A0A0Q2MY04"/>
<dbReference type="InterPro" id="IPR043128">
    <property type="entry name" value="Rev_trsase/Diguanyl_cyclase"/>
</dbReference>